<dbReference type="InterPro" id="IPR006805">
    <property type="entry name" value="Anth_synth_I_N"/>
</dbReference>
<sequence length="478" mass="53986">MIPPVVIPLSAEMHPQFVTHRLASLDALCVLKSAVQHAHLGRYSYVMADPWFLSDEYNVQPSTDPLSPIAEVMKNLPFERQPELPPFQGGFAGVLSFEAGRAFDRMPSARHRDFLIPDFSMSFYDVVFAWDHIENRGWLISQGWPEIEPAARAKRATARARQFMNLLEQKVTDLTLQIPHAADTSRRSLESLAAPSFALAGHDNIWSNFRREDYLEAVERVIEYIRAGDIFQANLTQRLLTPQTIPSLQIWERLRQHNPSPFMAFWQRPKWSLLSASPERFLKIEKQSVETRPIKGTRRRQGAEADLFLRDELRESRKDVAENVMIVDLLRNDLSRVCRAGSVNVPALCEVETYRTVQHLVSVVTGELSEPFDSWDALRACFPGGSITGAPKVRATEIIAELEPTTRGPYTGTLFYMTPDLWCDSSILIRTFIASEGWLQLGVGGGIVVNSNPVQEFEETLTKASGMLAALTRHHSSE</sequence>
<dbReference type="AlphaFoldDB" id="A0A518GQN9"/>
<dbReference type="InterPro" id="IPR015890">
    <property type="entry name" value="Chorismate_C"/>
</dbReference>
<proteinExistence type="predicted"/>
<dbReference type="PANTHER" id="PTHR11236:SF50">
    <property type="entry name" value="AMINODEOXYCHORISMATE SYNTHASE COMPONENT 1"/>
    <property type="match status" value="1"/>
</dbReference>
<dbReference type="GO" id="GO:0000162">
    <property type="term" value="P:L-tryptophan biosynthetic process"/>
    <property type="evidence" value="ECO:0007669"/>
    <property type="project" value="TreeGrafter"/>
</dbReference>
<dbReference type="PANTHER" id="PTHR11236">
    <property type="entry name" value="AMINOBENZOATE/ANTHRANILATE SYNTHASE"/>
    <property type="match status" value="1"/>
</dbReference>
<dbReference type="InterPro" id="IPR005801">
    <property type="entry name" value="ADC_synthase"/>
</dbReference>
<evidence type="ECO:0000259" key="2">
    <source>
        <dbReference type="Pfam" id="PF04715"/>
    </source>
</evidence>
<keyword evidence="4" id="KW-1185">Reference proteome</keyword>
<dbReference type="Gene3D" id="3.60.120.10">
    <property type="entry name" value="Anthranilate synthase"/>
    <property type="match status" value="1"/>
</dbReference>
<dbReference type="EMBL" id="CP036299">
    <property type="protein sequence ID" value="QDV30920.1"/>
    <property type="molecule type" value="Genomic_DNA"/>
</dbReference>
<name>A0A518GQN9_9PLAN</name>
<accession>A0A518GQN9</accession>
<dbReference type="Pfam" id="PF04715">
    <property type="entry name" value="Anth_synt_I_N"/>
    <property type="match status" value="1"/>
</dbReference>
<dbReference type="PRINTS" id="PR00095">
    <property type="entry name" value="ANTSNTHASEI"/>
</dbReference>
<evidence type="ECO:0000259" key="1">
    <source>
        <dbReference type="Pfam" id="PF00425"/>
    </source>
</evidence>
<dbReference type="GO" id="GO:0046820">
    <property type="term" value="F:4-amino-4-deoxychorismate synthase activity"/>
    <property type="evidence" value="ECO:0007669"/>
    <property type="project" value="UniProtKB-EC"/>
</dbReference>
<dbReference type="KEGG" id="peh:Spb1_28560"/>
<dbReference type="RefSeq" id="WP_145301037.1">
    <property type="nucleotide sequence ID" value="NZ_CP036299.1"/>
</dbReference>
<evidence type="ECO:0000313" key="3">
    <source>
        <dbReference type="EMBL" id="QDV30920.1"/>
    </source>
</evidence>
<protein>
    <submittedName>
        <fullName evidence="3">Aminodeoxychorismate synthase component 1</fullName>
        <ecNumber evidence="3">2.6.1.85</ecNumber>
    </submittedName>
</protein>
<evidence type="ECO:0000313" key="4">
    <source>
        <dbReference type="Proteomes" id="UP000315349"/>
    </source>
</evidence>
<dbReference type="Proteomes" id="UP000315349">
    <property type="component" value="Chromosome"/>
</dbReference>
<feature type="domain" description="Anthranilate synthase component I N-terminal" evidence="2">
    <location>
        <begin position="18"/>
        <end position="136"/>
    </location>
</feature>
<dbReference type="OrthoDB" id="9803598at2"/>
<gene>
    <name evidence="3" type="primary">pabB</name>
    <name evidence="3" type="ORF">Spb1_28560</name>
</gene>
<dbReference type="InterPro" id="IPR019999">
    <property type="entry name" value="Anth_synth_I-like"/>
</dbReference>
<keyword evidence="3" id="KW-0808">Transferase</keyword>
<organism evidence="3 4">
    <name type="scientific">Planctopirus ephydatiae</name>
    <dbReference type="NCBI Taxonomy" id="2528019"/>
    <lineage>
        <taxon>Bacteria</taxon>
        <taxon>Pseudomonadati</taxon>
        <taxon>Planctomycetota</taxon>
        <taxon>Planctomycetia</taxon>
        <taxon>Planctomycetales</taxon>
        <taxon>Planctomycetaceae</taxon>
        <taxon>Planctopirus</taxon>
    </lineage>
</organism>
<feature type="domain" description="Chorismate-utilising enzyme C-terminal" evidence="1">
    <location>
        <begin position="211"/>
        <end position="463"/>
    </location>
</feature>
<reference evidence="3 4" key="1">
    <citation type="submission" date="2019-02" db="EMBL/GenBank/DDBJ databases">
        <title>Deep-cultivation of Planctomycetes and their phenomic and genomic characterization uncovers novel biology.</title>
        <authorList>
            <person name="Wiegand S."/>
            <person name="Jogler M."/>
            <person name="Boedeker C."/>
            <person name="Pinto D."/>
            <person name="Vollmers J."/>
            <person name="Rivas-Marin E."/>
            <person name="Kohn T."/>
            <person name="Peeters S.H."/>
            <person name="Heuer A."/>
            <person name="Rast P."/>
            <person name="Oberbeckmann S."/>
            <person name="Bunk B."/>
            <person name="Jeske O."/>
            <person name="Meyerdierks A."/>
            <person name="Storesund J.E."/>
            <person name="Kallscheuer N."/>
            <person name="Luecker S."/>
            <person name="Lage O.M."/>
            <person name="Pohl T."/>
            <person name="Merkel B.J."/>
            <person name="Hornburger P."/>
            <person name="Mueller R.-W."/>
            <person name="Bruemmer F."/>
            <person name="Labrenz M."/>
            <person name="Spormann A.M."/>
            <person name="Op den Camp H."/>
            <person name="Overmann J."/>
            <person name="Amann R."/>
            <person name="Jetten M.S.M."/>
            <person name="Mascher T."/>
            <person name="Medema M.H."/>
            <person name="Devos D.P."/>
            <person name="Kaster A.-K."/>
            <person name="Ovreas L."/>
            <person name="Rohde M."/>
            <person name="Galperin M.Y."/>
            <person name="Jogler C."/>
        </authorList>
    </citation>
    <scope>NUCLEOTIDE SEQUENCE [LARGE SCALE GENOMIC DNA]</scope>
    <source>
        <strain evidence="3 4">Spb1</strain>
    </source>
</reference>
<dbReference type="Pfam" id="PF00425">
    <property type="entry name" value="Chorismate_bind"/>
    <property type="match status" value="1"/>
</dbReference>
<dbReference type="SUPFAM" id="SSF56322">
    <property type="entry name" value="ADC synthase"/>
    <property type="match status" value="1"/>
</dbReference>
<dbReference type="EC" id="2.6.1.85" evidence="3"/>
<keyword evidence="3" id="KW-0032">Aminotransferase</keyword>